<feature type="compositionally biased region" description="Polar residues" evidence="1">
    <location>
        <begin position="109"/>
        <end position="120"/>
    </location>
</feature>
<proteinExistence type="predicted"/>
<gene>
    <name evidence="2" type="ORF">MEUPH1_LOCUS6723</name>
</gene>
<dbReference type="AlphaFoldDB" id="A0AAV0W370"/>
<evidence type="ECO:0000313" key="3">
    <source>
        <dbReference type="Proteomes" id="UP001160148"/>
    </source>
</evidence>
<evidence type="ECO:0000256" key="1">
    <source>
        <dbReference type="SAM" id="MobiDB-lite"/>
    </source>
</evidence>
<evidence type="ECO:0000313" key="2">
    <source>
        <dbReference type="EMBL" id="CAI6350239.1"/>
    </source>
</evidence>
<keyword evidence="3" id="KW-1185">Reference proteome</keyword>
<reference evidence="2 3" key="1">
    <citation type="submission" date="2023-01" db="EMBL/GenBank/DDBJ databases">
        <authorList>
            <person name="Whitehead M."/>
        </authorList>
    </citation>
    <scope>NUCLEOTIDE SEQUENCE [LARGE SCALE GENOMIC DNA]</scope>
</reference>
<feature type="compositionally biased region" description="Basic and acidic residues" evidence="1">
    <location>
        <begin position="85"/>
        <end position="97"/>
    </location>
</feature>
<name>A0AAV0W370_9HEMI</name>
<comment type="caution">
    <text evidence="2">The sequence shown here is derived from an EMBL/GenBank/DDBJ whole genome shotgun (WGS) entry which is preliminary data.</text>
</comment>
<sequence length="120" mass="13286">MKLDGLSLWHHMDENFHQSEENEILSKNDDADEVIGDIVAELVNSVCMLKGGDARYTSTVRGQPSKLQVTAVHTGGMVDEEDLPAEGKQEERDDTKLGRPQAERFGSNPAGNEQIFTWTA</sequence>
<organism evidence="2 3">
    <name type="scientific">Macrosiphum euphorbiae</name>
    <name type="common">potato aphid</name>
    <dbReference type="NCBI Taxonomy" id="13131"/>
    <lineage>
        <taxon>Eukaryota</taxon>
        <taxon>Metazoa</taxon>
        <taxon>Ecdysozoa</taxon>
        <taxon>Arthropoda</taxon>
        <taxon>Hexapoda</taxon>
        <taxon>Insecta</taxon>
        <taxon>Pterygota</taxon>
        <taxon>Neoptera</taxon>
        <taxon>Paraneoptera</taxon>
        <taxon>Hemiptera</taxon>
        <taxon>Sternorrhyncha</taxon>
        <taxon>Aphidomorpha</taxon>
        <taxon>Aphidoidea</taxon>
        <taxon>Aphididae</taxon>
        <taxon>Macrosiphini</taxon>
        <taxon>Macrosiphum</taxon>
    </lineage>
</organism>
<feature type="region of interest" description="Disordered" evidence="1">
    <location>
        <begin position="75"/>
        <end position="120"/>
    </location>
</feature>
<dbReference type="Proteomes" id="UP001160148">
    <property type="component" value="Unassembled WGS sequence"/>
</dbReference>
<dbReference type="EMBL" id="CARXXK010000001">
    <property type="protein sequence ID" value="CAI6350239.1"/>
    <property type="molecule type" value="Genomic_DNA"/>
</dbReference>
<protein>
    <submittedName>
        <fullName evidence="2">Uncharacterized protein</fullName>
    </submittedName>
</protein>
<accession>A0AAV0W370</accession>